<dbReference type="SMART" id="SM00165">
    <property type="entry name" value="UBA"/>
    <property type="match status" value="1"/>
</dbReference>
<keyword evidence="2" id="KW-0963">Cytoplasm</keyword>
<feature type="region of interest" description="Disordered" evidence="4">
    <location>
        <begin position="180"/>
        <end position="200"/>
    </location>
</feature>
<dbReference type="InterPro" id="IPR001012">
    <property type="entry name" value="UBX_dom"/>
</dbReference>
<gene>
    <name evidence="7" type="ORF">DGAL_LOCUS11227</name>
</gene>
<dbReference type="InterPro" id="IPR041923">
    <property type="entry name" value="UBA_UBXN1"/>
</dbReference>
<dbReference type="Pfam" id="PF00789">
    <property type="entry name" value="UBX"/>
    <property type="match status" value="1"/>
</dbReference>
<evidence type="ECO:0000256" key="2">
    <source>
        <dbReference type="ARBA" id="ARBA00022490"/>
    </source>
</evidence>
<evidence type="ECO:0000256" key="4">
    <source>
        <dbReference type="SAM" id="MobiDB-lite"/>
    </source>
</evidence>
<dbReference type="Proteomes" id="UP000789390">
    <property type="component" value="Unassembled WGS sequence"/>
</dbReference>
<accession>A0A8J2RNG3</accession>
<dbReference type="AlphaFoldDB" id="A0A8J2RNG3"/>
<dbReference type="PROSITE" id="PS00028">
    <property type="entry name" value="ZINC_FINGER_C2H2_1"/>
    <property type="match status" value="1"/>
</dbReference>
<dbReference type="InterPro" id="IPR015940">
    <property type="entry name" value="UBA"/>
</dbReference>
<evidence type="ECO:0000313" key="8">
    <source>
        <dbReference type="Proteomes" id="UP000789390"/>
    </source>
</evidence>
<evidence type="ECO:0000256" key="1">
    <source>
        <dbReference type="ARBA" id="ARBA00004496"/>
    </source>
</evidence>
<comment type="caution">
    <text evidence="7">The sequence shown here is derived from an EMBL/GenBank/DDBJ whole genome shotgun (WGS) entry which is preliminary data.</text>
</comment>
<dbReference type="GO" id="GO:0005737">
    <property type="term" value="C:cytoplasm"/>
    <property type="evidence" value="ECO:0007669"/>
    <property type="project" value="UniProtKB-SubCell"/>
</dbReference>
<feature type="region of interest" description="Disordered" evidence="4">
    <location>
        <begin position="45"/>
        <end position="69"/>
    </location>
</feature>
<dbReference type="Gene3D" id="3.10.20.90">
    <property type="entry name" value="Phosphatidylinositol 3-kinase Catalytic Subunit, Chain A, domain 1"/>
    <property type="match status" value="1"/>
</dbReference>
<feature type="domain" description="UBA" evidence="5">
    <location>
        <begin position="1"/>
        <end position="40"/>
    </location>
</feature>
<protein>
    <recommendedName>
        <fullName evidence="9">UBX domain-containing protein 1</fullName>
    </recommendedName>
</protein>
<sequence>MSSNLQLLLEMGFSQQLAEKAIQETGDQNIEAAMDWLIVNSEKFSQQTDNSQEMKTEEPIAAAQPEASNTETAAAVTAKSIKCDECNRLFRTNEEVEFHAAKTGHSQFSESTDEKKPLTEEEKKEQLRKVEELMKLKRKEREEKEKAEQLEQEKRRIQSGKELLNIKKKFEEDEIRKIAEERRREKEEEKKARQRVKEQIEQDKLARKQKAGNANNTPVAAPAVQIPAPTTPNQPKDYKETKIQIRLPNGSTMTQSFGAKEQLASVRLFIQMNRTDLAAGIPEPFRIQTNFPRKVFTEEEYEKPLDVLGLVPSAVLMVSKA</sequence>
<dbReference type="PROSITE" id="PS50033">
    <property type="entry name" value="UBX"/>
    <property type="match status" value="1"/>
</dbReference>
<dbReference type="GO" id="GO:0032435">
    <property type="term" value="P:negative regulation of proteasomal ubiquitin-dependent protein catabolic process"/>
    <property type="evidence" value="ECO:0007669"/>
    <property type="project" value="TreeGrafter"/>
</dbReference>
<dbReference type="Gene3D" id="1.10.8.10">
    <property type="entry name" value="DNA helicase RuvA subunit, C-terminal domain"/>
    <property type="match status" value="1"/>
</dbReference>
<dbReference type="InterPro" id="IPR009060">
    <property type="entry name" value="UBA-like_sf"/>
</dbReference>
<evidence type="ECO:0008006" key="9">
    <source>
        <dbReference type="Google" id="ProtNLM"/>
    </source>
</evidence>
<comment type="subcellular location">
    <subcellularLocation>
        <location evidence="1">Cytoplasm</location>
    </subcellularLocation>
</comment>
<evidence type="ECO:0000259" key="5">
    <source>
        <dbReference type="PROSITE" id="PS50030"/>
    </source>
</evidence>
<dbReference type="GO" id="GO:0036435">
    <property type="term" value="F:K48-linked polyubiquitin modification-dependent protein binding"/>
    <property type="evidence" value="ECO:0007669"/>
    <property type="project" value="TreeGrafter"/>
</dbReference>
<dbReference type="Pfam" id="PF22562">
    <property type="entry name" value="UBA_7"/>
    <property type="match status" value="1"/>
</dbReference>
<dbReference type="OrthoDB" id="10254930at2759"/>
<dbReference type="InterPro" id="IPR029071">
    <property type="entry name" value="Ubiquitin-like_domsf"/>
</dbReference>
<keyword evidence="3" id="KW-0175">Coiled coil</keyword>
<dbReference type="GO" id="GO:1903094">
    <property type="term" value="P:negative regulation of protein K48-linked deubiquitination"/>
    <property type="evidence" value="ECO:0007669"/>
    <property type="project" value="TreeGrafter"/>
</dbReference>
<evidence type="ECO:0000313" key="7">
    <source>
        <dbReference type="EMBL" id="CAH0107888.1"/>
    </source>
</evidence>
<evidence type="ECO:0000256" key="3">
    <source>
        <dbReference type="ARBA" id="ARBA00023054"/>
    </source>
</evidence>
<dbReference type="SUPFAM" id="SSF54236">
    <property type="entry name" value="Ubiquitin-like"/>
    <property type="match status" value="1"/>
</dbReference>
<dbReference type="InterPro" id="IPR013087">
    <property type="entry name" value="Znf_C2H2_type"/>
</dbReference>
<organism evidence="7 8">
    <name type="scientific">Daphnia galeata</name>
    <dbReference type="NCBI Taxonomy" id="27404"/>
    <lineage>
        <taxon>Eukaryota</taxon>
        <taxon>Metazoa</taxon>
        <taxon>Ecdysozoa</taxon>
        <taxon>Arthropoda</taxon>
        <taxon>Crustacea</taxon>
        <taxon>Branchiopoda</taxon>
        <taxon>Diplostraca</taxon>
        <taxon>Cladocera</taxon>
        <taxon>Anomopoda</taxon>
        <taxon>Daphniidae</taxon>
        <taxon>Daphnia</taxon>
    </lineage>
</organism>
<keyword evidence="8" id="KW-1185">Reference proteome</keyword>
<feature type="compositionally biased region" description="Basic and acidic residues" evidence="4">
    <location>
        <begin position="112"/>
        <end position="125"/>
    </location>
</feature>
<name>A0A8J2RNG3_9CRUS</name>
<dbReference type="PANTHER" id="PTHR46340">
    <property type="entry name" value="UBX DOMAIN-CONTAINING PROTEIN 1"/>
    <property type="match status" value="1"/>
</dbReference>
<feature type="region of interest" description="Disordered" evidence="4">
    <location>
        <begin position="102"/>
        <end position="125"/>
    </location>
</feature>
<proteinExistence type="predicted"/>
<dbReference type="PANTHER" id="PTHR46340:SF1">
    <property type="entry name" value="UBX DOMAIN-CONTAINING PROTEIN 1"/>
    <property type="match status" value="1"/>
</dbReference>
<dbReference type="GO" id="GO:0005634">
    <property type="term" value="C:nucleus"/>
    <property type="evidence" value="ECO:0007669"/>
    <property type="project" value="TreeGrafter"/>
</dbReference>
<dbReference type="CDD" id="cd01772">
    <property type="entry name" value="UBX_UBXN1"/>
    <property type="match status" value="1"/>
</dbReference>
<reference evidence="7" key="1">
    <citation type="submission" date="2021-11" db="EMBL/GenBank/DDBJ databases">
        <authorList>
            <person name="Schell T."/>
        </authorList>
    </citation>
    <scope>NUCLEOTIDE SEQUENCE</scope>
    <source>
        <strain evidence="7">M5</strain>
    </source>
</reference>
<dbReference type="GO" id="GO:0031397">
    <property type="term" value="P:negative regulation of protein ubiquitination"/>
    <property type="evidence" value="ECO:0007669"/>
    <property type="project" value="TreeGrafter"/>
</dbReference>
<feature type="domain" description="UBX" evidence="6">
    <location>
        <begin position="236"/>
        <end position="318"/>
    </location>
</feature>
<dbReference type="EMBL" id="CAKKLH010000280">
    <property type="protein sequence ID" value="CAH0107888.1"/>
    <property type="molecule type" value="Genomic_DNA"/>
</dbReference>
<dbReference type="CDD" id="cd14302">
    <property type="entry name" value="UBA_UBXN1"/>
    <property type="match status" value="1"/>
</dbReference>
<dbReference type="SUPFAM" id="SSF46934">
    <property type="entry name" value="UBA-like"/>
    <property type="match status" value="1"/>
</dbReference>
<evidence type="ECO:0000259" key="6">
    <source>
        <dbReference type="PROSITE" id="PS50033"/>
    </source>
</evidence>
<dbReference type="SMART" id="SM00166">
    <property type="entry name" value="UBX"/>
    <property type="match status" value="1"/>
</dbReference>
<dbReference type="PROSITE" id="PS50030">
    <property type="entry name" value="UBA"/>
    <property type="match status" value="1"/>
</dbReference>